<name>A0ABV8XGK8_9DEIO</name>
<dbReference type="Proteomes" id="UP001595998">
    <property type="component" value="Unassembled WGS sequence"/>
</dbReference>
<dbReference type="RefSeq" id="WP_380035110.1">
    <property type="nucleotide sequence ID" value="NZ_JBHSEH010000002.1"/>
</dbReference>
<accession>A0ABV8XGK8</accession>
<proteinExistence type="predicted"/>
<reference evidence="2" key="1">
    <citation type="journal article" date="2019" name="Int. J. Syst. Evol. Microbiol.">
        <title>The Global Catalogue of Microorganisms (GCM) 10K type strain sequencing project: providing services to taxonomists for standard genome sequencing and annotation.</title>
        <authorList>
            <consortium name="The Broad Institute Genomics Platform"/>
            <consortium name="The Broad Institute Genome Sequencing Center for Infectious Disease"/>
            <person name="Wu L."/>
            <person name="Ma J."/>
        </authorList>
    </citation>
    <scope>NUCLEOTIDE SEQUENCE [LARGE SCALE GENOMIC DNA]</scope>
    <source>
        <strain evidence="2">CCUG 56029</strain>
    </source>
</reference>
<gene>
    <name evidence="1" type="ORF">ACFOZ9_00775</name>
</gene>
<dbReference type="EMBL" id="JBHSEH010000002">
    <property type="protein sequence ID" value="MFC4424726.1"/>
    <property type="molecule type" value="Genomic_DNA"/>
</dbReference>
<organism evidence="1 2">
    <name type="scientific">Deinococcus navajonensis</name>
    <dbReference type="NCBI Taxonomy" id="309884"/>
    <lineage>
        <taxon>Bacteria</taxon>
        <taxon>Thermotogati</taxon>
        <taxon>Deinococcota</taxon>
        <taxon>Deinococci</taxon>
        <taxon>Deinococcales</taxon>
        <taxon>Deinococcaceae</taxon>
        <taxon>Deinococcus</taxon>
    </lineage>
</organism>
<protein>
    <submittedName>
        <fullName evidence="1">Uncharacterized protein</fullName>
    </submittedName>
</protein>
<keyword evidence="2" id="KW-1185">Reference proteome</keyword>
<sequence>MNHTRTWSDVYGSACASFEGRAGGHRWLVATPSELATNLAAALGLLDGKGQVDLLVHDGLTPLMAATRALDPRGVVVVAPQPLAGGPAVQVEPHTVESPGGLNYCEGGEFPAWHGWAPADRSMTTEAECPAASAIASLGYPVLVTAPGQVRQALEAWMAATPHGR</sequence>
<evidence type="ECO:0000313" key="1">
    <source>
        <dbReference type="EMBL" id="MFC4424726.1"/>
    </source>
</evidence>
<comment type="caution">
    <text evidence="1">The sequence shown here is derived from an EMBL/GenBank/DDBJ whole genome shotgun (WGS) entry which is preliminary data.</text>
</comment>
<evidence type="ECO:0000313" key="2">
    <source>
        <dbReference type="Proteomes" id="UP001595998"/>
    </source>
</evidence>